<dbReference type="InterPro" id="IPR001245">
    <property type="entry name" value="Ser-Thr/Tyr_kinase_cat_dom"/>
</dbReference>
<dbReference type="InterPro" id="IPR011009">
    <property type="entry name" value="Kinase-like_dom_sf"/>
</dbReference>
<feature type="non-terminal residue" evidence="2">
    <location>
        <position position="1"/>
    </location>
</feature>
<dbReference type="InterPro" id="IPR045272">
    <property type="entry name" value="ANXUR1/2-like"/>
</dbReference>
<dbReference type="PROSITE" id="PS50011">
    <property type="entry name" value="PROTEIN_KINASE_DOM"/>
    <property type="match status" value="1"/>
</dbReference>
<gene>
    <name evidence="2" type="ORF">M8C21_001667</name>
</gene>
<dbReference type="GO" id="GO:0005524">
    <property type="term" value="F:ATP binding"/>
    <property type="evidence" value="ECO:0007669"/>
    <property type="project" value="InterPro"/>
</dbReference>
<evidence type="ECO:0000313" key="3">
    <source>
        <dbReference type="Proteomes" id="UP001206925"/>
    </source>
</evidence>
<dbReference type="SUPFAM" id="SSF56112">
    <property type="entry name" value="Protein kinase-like (PK-like)"/>
    <property type="match status" value="2"/>
</dbReference>
<dbReference type="GO" id="GO:0005886">
    <property type="term" value="C:plasma membrane"/>
    <property type="evidence" value="ECO:0007669"/>
    <property type="project" value="TreeGrafter"/>
</dbReference>
<dbReference type="GO" id="GO:0009506">
    <property type="term" value="C:plasmodesma"/>
    <property type="evidence" value="ECO:0007669"/>
    <property type="project" value="TreeGrafter"/>
</dbReference>
<reference evidence="2" key="1">
    <citation type="submission" date="2022-06" db="EMBL/GenBank/DDBJ databases">
        <title>Uncovering the hologenomic basis of an extraordinary plant invasion.</title>
        <authorList>
            <person name="Bieker V.C."/>
            <person name="Martin M.D."/>
            <person name="Gilbert T."/>
            <person name="Hodgins K."/>
            <person name="Battlay P."/>
            <person name="Petersen B."/>
            <person name="Wilson J."/>
        </authorList>
    </citation>
    <scope>NUCLEOTIDE SEQUENCE</scope>
    <source>
        <strain evidence="2">AA19_3_7</strain>
        <tissue evidence="2">Leaf</tissue>
    </source>
</reference>
<evidence type="ECO:0000313" key="2">
    <source>
        <dbReference type="EMBL" id="KAI7742612.1"/>
    </source>
</evidence>
<accession>A0AAD5CJ79</accession>
<proteinExistence type="predicted"/>
<dbReference type="PANTHER" id="PTHR27003:SF359">
    <property type="entry name" value="SERINE_THREONINE-PROTEIN KINASE UNC-51-RELATED"/>
    <property type="match status" value="1"/>
</dbReference>
<dbReference type="InterPro" id="IPR000719">
    <property type="entry name" value="Prot_kinase_dom"/>
</dbReference>
<organism evidence="2 3">
    <name type="scientific">Ambrosia artemisiifolia</name>
    <name type="common">Common ragweed</name>
    <dbReference type="NCBI Taxonomy" id="4212"/>
    <lineage>
        <taxon>Eukaryota</taxon>
        <taxon>Viridiplantae</taxon>
        <taxon>Streptophyta</taxon>
        <taxon>Embryophyta</taxon>
        <taxon>Tracheophyta</taxon>
        <taxon>Spermatophyta</taxon>
        <taxon>Magnoliopsida</taxon>
        <taxon>eudicotyledons</taxon>
        <taxon>Gunneridae</taxon>
        <taxon>Pentapetalae</taxon>
        <taxon>asterids</taxon>
        <taxon>campanulids</taxon>
        <taxon>Asterales</taxon>
        <taxon>Asteraceae</taxon>
        <taxon>Asteroideae</taxon>
        <taxon>Heliantheae alliance</taxon>
        <taxon>Heliantheae</taxon>
        <taxon>Ambrosia</taxon>
    </lineage>
</organism>
<name>A0AAD5CJ79_AMBAR</name>
<evidence type="ECO:0000259" key="1">
    <source>
        <dbReference type="PROSITE" id="PS50011"/>
    </source>
</evidence>
<dbReference type="EMBL" id="JAMZMK010007950">
    <property type="protein sequence ID" value="KAI7742612.1"/>
    <property type="molecule type" value="Genomic_DNA"/>
</dbReference>
<dbReference type="GO" id="GO:0004714">
    <property type="term" value="F:transmembrane receptor protein tyrosine kinase activity"/>
    <property type="evidence" value="ECO:0007669"/>
    <property type="project" value="InterPro"/>
</dbReference>
<keyword evidence="3" id="KW-1185">Reference proteome</keyword>
<dbReference type="Pfam" id="PF07714">
    <property type="entry name" value="PK_Tyr_Ser-Thr"/>
    <property type="match status" value="2"/>
</dbReference>
<dbReference type="PANTHER" id="PTHR27003">
    <property type="entry name" value="OS07G0166700 PROTEIN"/>
    <property type="match status" value="1"/>
</dbReference>
<feature type="domain" description="Protein kinase" evidence="1">
    <location>
        <begin position="1"/>
        <end position="163"/>
    </location>
</feature>
<comment type="caution">
    <text evidence="2">The sequence shown here is derived from an EMBL/GenBank/DDBJ whole genome shotgun (WGS) entry which is preliminary data.</text>
</comment>
<dbReference type="Gene3D" id="1.10.510.10">
    <property type="entry name" value="Transferase(Phosphotransferase) domain 1"/>
    <property type="match status" value="2"/>
</dbReference>
<sequence length="299" mass="34718">MIVLRSLCSKYILLDENMQPKICFLDNSVLVPRKQQQAHSPPYTFASDQYFDDVYLDPVYAESLLVSPEADVYSFGVVLFELMSGMLAYDNKIIEDVKPQHLIHLVRRYYDAGLEKLIDPHIREPIDRRSFYSFGELAYKCISLNIKERPTIDFIIKTLEEVLDTQATIYDPDRLYRITKHGADSIVSHQGHPLFSSSELHSIKQHGRLTDRFQNLRAFVKDYRDIPKQFHHELDMMCSFQHENIIPFIGYCKESVEKNIVFEYATNGNLTSHIESRENMCAITWAQRLNICLGAARGL</sequence>
<dbReference type="AlphaFoldDB" id="A0AAD5CJ79"/>
<protein>
    <recommendedName>
        <fullName evidence="1">Protein kinase domain-containing protein</fullName>
    </recommendedName>
</protein>
<dbReference type="Proteomes" id="UP001206925">
    <property type="component" value="Unassembled WGS sequence"/>
</dbReference>